<evidence type="ECO:0000313" key="8">
    <source>
        <dbReference type="Proteomes" id="UP000680656"/>
    </source>
</evidence>
<protein>
    <submittedName>
        <fullName evidence="7">YIP1 family protein</fullName>
    </submittedName>
</protein>
<dbReference type="EMBL" id="CP075546">
    <property type="protein sequence ID" value="QVV89381.1"/>
    <property type="molecule type" value="Genomic_DNA"/>
</dbReference>
<name>A0A8E7B1L0_9EURY</name>
<dbReference type="GeneID" id="65566712"/>
<keyword evidence="8" id="KW-1185">Reference proteome</keyword>
<dbReference type="RefSeq" id="WP_214420177.1">
    <property type="nucleotide sequence ID" value="NZ_CP075546.1"/>
</dbReference>
<gene>
    <name evidence="7" type="ORF">KHC33_02275</name>
</gene>
<dbReference type="Proteomes" id="UP000680656">
    <property type="component" value="Chromosome"/>
</dbReference>
<evidence type="ECO:0000256" key="2">
    <source>
        <dbReference type="ARBA" id="ARBA00022692"/>
    </source>
</evidence>
<feature type="transmembrane region" description="Helical" evidence="5">
    <location>
        <begin position="194"/>
        <end position="216"/>
    </location>
</feature>
<evidence type="ECO:0000259" key="6">
    <source>
        <dbReference type="Pfam" id="PF04893"/>
    </source>
</evidence>
<evidence type="ECO:0000256" key="5">
    <source>
        <dbReference type="SAM" id="Phobius"/>
    </source>
</evidence>
<keyword evidence="3 5" id="KW-1133">Transmembrane helix</keyword>
<feature type="transmembrane region" description="Helical" evidence="5">
    <location>
        <begin position="64"/>
        <end position="89"/>
    </location>
</feature>
<keyword evidence="4 5" id="KW-0472">Membrane</keyword>
<proteinExistence type="predicted"/>
<feature type="transmembrane region" description="Helical" evidence="5">
    <location>
        <begin position="110"/>
        <end position="128"/>
    </location>
</feature>
<feature type="domain" description="Yip1" evidence="6">
    <location>
        <begin position="4"/>
        <end position="208"/>
    </location>
</feature>
<feature type="transmembrane region" description="Helical" evidence="5">
    <location>
        <begin position="25"/>
        <end position="44"/>
    </location>
</feature>
<keyword evidence="2 5" id="KW-0812">Transmembrane</keyword>
<evidence type="ECO:0000256" key="3">
    <source>
        <dbReference type="ARBA" id="ARBA00022989"/>
    </source>
</evidence>
<sequence length="221" mass="23690">MITEILTNPRAFFGTICTNEPSLKIPAIIIFVMAIVGSLTGYMMGELSGKLFSGMMEGLATIAAVSAAITTFISTFVIWLVAAVILFGLQKIMQGTGTFKRVMEICGYGMVPLVFATIITLLLSGYYIPQADISPIRSTNPEEISQAAMSMMLDPALHEFSIISTIVTIIFLIWVANIWSIGVETCCGLPAKKALIVAGLPVLIYIAYTLSSLLLFTGGSV</sequence>
<feature type="transmembrane region" description="Helical" evidence="5">
    <location>
        <begin position="160"/>
        <end position="182"/>
    </location>
</feature>
<evidence type="ECO:0000256" key="4">
    <source>
        <dbReference type="ARBA" id="ARBA00023136"/>
    </source>
</evidence>
<dbReference type="InterPro" id="IPR006977">
    <property type="entry name" value="Yip1_dom"/>
</dbReference>
<comment type="subcellular location">
    <subcellularLocation>
        <location evidence="1">Membrane</location>
        <topology evidence="1">Multi-pass membrane protein</topology>
    </subcellularLocation>
</comment>
<dbReference type="AlphaFoldDB" id="A0A8E7B1L0"/>
<dbReference type="Pfam" id="PF04893">
    <property type="entry name" value="Yip1"/>
    <property type="match status" value="1"/>
</dbReference>
<organism evidence="7 8">
    <name type="scientific">Methanospirillum purgamenti</name>
    <dbReference type="NCBI Taxonomy" id="2834276"/>
    <lineage>
        <taxon>Archaea</taxon>
        <taxon>Methanobacteriati</taxon>
        <taxon>Methanobacteriota</taxon>
        <taxon>Stenosarchaea group</taxon>
        <taxon>Methanomicrobia</taxon>
        <taxon>Methanomicrobiales</taxon>
        <taxon>Methanospirillaceae</taxon>
        <taxon>Methanospirillum</taxon>
    </lineage>
</organism>
<evidence type="ECO:0000313" key="7">
    <source>
        <dbReference type="EMBL" id="QVV89381.1"/>
    </source>
</evidence>
<accession>A0A8E7B1L0</accession>
<dbReference type="KEGG" id="mrtj:KHC33_02275"/>
<reference evidence="7 8" key="1">
    <citation type="submission" date="2021-05" db="EMBL/GenBank/DDBJ databases">
        <title>A novel Methanospirillum isolate from a pyrite-forming mixed culture.</title>
        <authorList>
            <person name="Bunk B."/>
            <person name="Sproer C."/>
            <person name="Spring S."/>
            <person name="Pester M."/>
        </authorList>
    </citation>
    <scope>NUCLEOTIDE SEQUENCE [LARGE SCALE GENOMIC DNA]</scope>
    <source>
        <strain evidence="7 8">J.3.6.1-F.2.7.3</strain>
    </source>
</reference>
<evidence type="ECO:0000256" key="1">
    <source>
        <dbReference type="ARBA" id="ARBA00004141"/>
    </source>
</evidence>
<dbReference type="GO" id="GO:0016020">
    <property type="term" value="C:membrane"/>
    <property type="evidence" value="ECO:0007669"/>
    <property type="project" value="UniProtKB-SubCell"/>
</dbReference>